<feature type="signal peptide" evidence="8">
    <location>
        <begin position="1"/>
        <end position="18"/>
    </location>
</feature>
<dbReference type="OrthoDB" id="3231000at2759"/>
<dbReference type="GO" id="GO:0016020">
    <property type="term" value="C:membrane"/>
    <property type="evidence" value="ECO:0007669"/>
    <property type="project" value="UniProtKB-SubCell"/>
</dbReference>
<feature type="transmembrane region" description="Helical" evidence="7">
    <location>
        <begin position="198"/>
        <end position="227"/>
    </location>
</feature>
<evidence type="ECO:0000313" key="9">
    <source>
        <dbReference type="EMBL" id="EDR10250.1"/>
    </source>
</evidence>
<evidence type="ECO:0000256" key="3">
    <source>
        <dbReference type="ARBA" id="ARBA00022692"/>
    </source>
</evidence>
<feature type="transmembrane region" description="Helical" evidence="7">
    <location>
        <begin position="804"/>
        <end position="824"/>
    </location>
</feature>
<evidence type="ECO:0000256" key="1">
    <source>
        <dbReference type="ARBA" id="ARBA00004141"/>
    </source>
</evidence>
<keyword evidence="10" id="KW-1185">Reference proteome</keyword>
<dbReference type="InterPro" id="IPR045861">
    <property type="entry name" value="CorA_cytoplasmic_dom"/>
</dbReference>
<keyword evidence="8" id="KW-0732">Signal</keyword>
<dbReference type="KEGG" id="lbc:LACBIDRAFT_325159"/>
<keyword evidence="5 7" id="KW-0472">Membrane</keyword>
<dbReference type="EMBL" id="DS547097">
    <property type="protein sequence ID" value="EDR10250.1"/>
    <property type="molecule type" value="Genomic_DNA"/>
</dbReference>
<gene>
    <name evidence="9" type="ORF">LACBIDRAFT_325159</name>
</gene>
<proteinExistence type="inferred from homology"/>
<organism evidence="10">
    <name type="scientific">Laccaria bicolor (strain S238N-H82 / ATCC MYA-4686)</name>
    <name type="common">Bicoloured deceiver</name>
    <name type="synonym">Laccaria laccata var. bicolor</name>
    <dbReference type="NCBI Taxonomy" id="486041"/>
    <lineage>
        <taxon>Eukaryota</taxon>
        <taxon>Fungi</taxon>
        <taxon>Dikarya</taxon>
        <taxon>Basidiomycota</taxon>
        <taxon>Agaricomycotina</taxon>
        <taxon>Agaricomycetes</taxon>
        <taxon>Agaricomycetidae</taxon>
        <taxon>Agaricales</taxon>
        <taxon>Agaricineae</taxon>
        <taxon>Hydnangiaceae</taxon>
        <taxon>Laccaria</taxon>
    </lineage>
</organism>
<dbReference type="STRING" id="486041.B0D413"/>
<dbReference type="Pfam" id="PF01544">
    <property type="entry name" value="CorA"/>
    <property type="match status" value="1"/>
</dbReference>
<dbReference type="HOGENOM" id="CLU_331510_0_0_1"/>
<sequence length="864" mass="97031">MLYVNILIYVLSFLEVQTIHLARRLRSYCGLIHHLAEGTRATVSKDRCKATPTNPGYALSIRLPTDISPVLASVFLISTLQNRKTGSLDLYVPDVKRGPSIIGSRKPITSHLAPRHQLTYPAKAWSISSPPAQETSPVSLMSDGGSTCYKQPHPEPADVPPHGAAKKWINTWRPSVVRSFQLALSRADILDETLGIEIIVYSIALVLCKIGDIFITLLLGFFVYFSIRKLVNNRAARPHLSPALHDFSSVLSLAYSLTIDAEMAGERVAPSILAACPPLLQTGSGKTPFPTDRSISVSNIGQVQTKTKPKRIKLQMEMHVPEGKSFPTLVNRDISKTLDYPDSKLATPDVDSTSRPLLPPEYTSPSSSPSTIENEEYLSSKNRLRDRRGGTGNNEERFQSISVDKSHRPLGEIYVAQYACCFEIMGVNVAWTLTTTIPPTPLILDPSLNPSLPSVFDDVGEDGFFKDAGVVIAGESNKSEIWERIIHSTYQDQDDLRIRALFIENMSGPILQMLGTRYNIEPFFFSSSLNWIPSRFQEEIREGEGDHITVTLTFLRSITAGTAVSLDAYASSETLRERPSVATQLLDTQAPLDLRSGQSVYWQNIFRKYEDPTFVLLVFIWHAIYAWDESLENLYSHICDLESRVMNTSEMDLTQELHIIRAHHLHYSSLLDNFRKTVEFIRDTLNPALESLSEEDRAESKEVMKRETHTLLSEIERLNKTRDMQDKRLKNVMNLVFSSVNIDDSKRMQRMTEASVRDSAAMKQIAYLTMIFLPASFVANIFSMNVHQIAPGTTATLPQFIEGAIPLTLATIWIIIAFQSKYIFPKNASFWTRLGWPILMLMRAFGRDPYAGQSEELPLGHFAK</sequence>
<feature type="transmembrane region" description="Helical" evidence="7">
    <location>
        <begin position="765"/>
        <end position="784"/>
    </location>
</feature>
<protein>
    <submittedName>
        <fullName evidence="9">Predicted protein</fullName>
    </submittedName>
</protein>
<feature type="region of interest" description="Disordered" evidence="6">
    <location>
        <begin position="340"/>
        <end position="397"/>
    </location>
</feature>
<comment type="subcellular location">
    <subcellularLocation>
        <location evidence="1">Membrane</location>
        <topology evidence="1">Multi-pass membrane protein</topology>
    </subcellularLocation>
</comment>
<dbReference type="GO" id="GO:0046873">
    <property type="term" value="F:metal ion transmembrane transporter activity"/>
    <property type="evidence" value="ECO:0007669"/>
    <property type="project" value="InterPro"/>
</dbReference>
<feature type="compositionally biased region" description="Low complexity" evidence="6">
    <location>
        <begin position="360"/>
        <end position="371"/>
    </location>
</feature>
<dbReference type="Proteomes" id="UP000001194">
    <property type="component" value="Unassembled WGS sequence"/>
</dbReference>
<dbReference type="RefSeq" id="XP_001878700.1">
    <property type="nucleotide sequence ID" value="XM_001878665.1"/>
</dbReference>
<dbReference type="GeneID" id="6074305"/>
<name>B0D413_LACBS</name>
<keyword evidence="3 7" id="KW-0812">Transmembrane</keyword>
<evidence type="ECO:0000256" key="4">
    <source>
        <dbReference type="ARBA" id="ARBA00022989"/>
    </source>
</evidence>
<dbReference type="InterPro" id="IPR045863">
    <property type="entry name" value="CorA_TM1_TM2"/>
</dbReference>
<dbReference type="AlphaFoldDB" id="B0D413"/>
<reference evidence="9 10" key="1">
    <citation type="journal article" date="2008" name="Nature">
        <title>The genome of Laccaria bicolor provides insights into mycorrhizal symbiosis.</title>
        <authorList>
            <person name="Martin F."/>
            <person name="Aerts A."/>
            <person name="Ahren D."/>
            <person name="Brun A."/>
            <person name="Danchin E.G.J."/>
            <person name="Duchaussoy F."/>
            <person name="Gibon J."/>
            <person name="Kohler A."/>
            <person name="Lindquist E."/>
            <person name="Pereda V."/>
            <person name="Salamov A."/>
            <person name="Shapiro H.J."/>
            <person name="Wuyts J."/>
            <person name="Blaudez D."/>
            <person name="Buee M."/>
            <person name="Brokstein P."/>
            <person name="Canbaeck B."/>
            <person name="Cohen D."/>
            <person name="Courty P.E."/>
            <person name="Coutinho P.M."/>
            <person name="Delaruelle C."/>
            <person name="Detter J.C."/>
            <person name="Deveau A."/>
            <person name="DiFazio S."/>
            <person name="Duplessis S."/>
            <person name="Fraissinet-Tachet L."/>
            <person name="Lucic E."/>
            <person name="Frey-Klett P."/>
            <person name="Fourrey C."/>
            <person name="Feussner I."/>
            <person name="Gay G."/>
            <person name="Grimwood J."/>
            <person name="Hoegger P.J."/>
            <person name="Jain P."/>
            <person name="Kilaru S."/>
            <person name="Labbe J."/>
            <person name="Lin Y.C."/>
            <person name="Legue V."/>
            <person name="Le Tacon F."/>
            <person name="Marmeisse R."/>
            <person name="Melayah D."/>
            <person name="Montanini B."/>
            <person name="Muratet M."/>
            <person name="Nehls U."/>
            <person name="Niculita-Hirzel H."/>
            <person name="Oudot-Le Secq M.P."/>
            <person name="Peter M."/>
            <person name="Quesneville H."/>
            <person name="Rajashekar B."/>
            <person name="Reich M."/>
            <person name="Rouhier N."/>
            <person name="Schmutz J."/>
            <person name="Yin T."/>
            <person name="Chalot M."/>
            <person name="Henrissat B."/>
            <person name="Kuees U."/>
            <person name="Lucas S."/>
            <person name="Van de Peer Y."/>
            <person name="Podila G.K."/>
            <person name="Polle A."/>
            <person name="Pukkila P.J."/>
            <person name="Richardson P.M."/>
            <person name="Rouze P."/>
            <person name="Sanders I.R."/>
            <person name="Stajich J.E."/>
            <person name="Tunlid A."/>
            <person name="Tuskan G."/>
            <person name="Grigoriev I.V."/>
        </authorList>
    </citation>
    <scope>NUCLEOTIDE SEQUENCE [LARGE SCALE GENOMIC DNA]</scope>
    <source>
        <strain evidence="10">S238N-H82 / ATCC MYA-4686</strain>
    </source>
</reference>
<accession>B0D413</accession>
<feature type="chain" id="PRO_5002749087" evidence="8">
    <location>
        <begin position="19"/>
        <end position="864"/>
    </location>
</feature>
<evidence type="ECO:0000256" key="2">
    <source>
        <dbReference type="ARBA" id="ARBA00009765"/>
    </source>
</evidence>
<dbReference type="SUPFAM" id="SSF143865">
    <property type="entry name" value="CorA soluble domain-like"/>
    <property type="match status" value="1"/>
</dbReference>
<comment type="similarity">
    <text evidence="2">Belongs to the CorA metal ion transporter (MIT) (TC 1.A.35) family.</text>
</comment>
<keyword evidence="4 7" id="KW-1133">Transmembrane helix</keyword>
<evidence type="ECO:0000256" key="5">
    <source>
        <dbReference type="ARBA" id="ARBA00023136"/>
    </source>
</evidence>
<dbReference type="InParanoid" id="B0D413"/>
<dbReference type="InterPro" id="IPR002523">
    <property type="entry name" value="MgTranspt_CorA/ZnTranspt_ZntB"/>
</dbReference>
<dbReference type="Gene3D" id="1.20.58.340">
    <property type="entry name" value="Magnesium transport protein CorA, transmembrane region"/>
    <property type="match status" value="1"/>
</dbReference>
<dbReference type="SUPFAM" id="SSF144083">
    <property type="entry name" value="Magnesium transport protein CorA, transmembrane region"/>
    <property type="match status" value="1"/>
</dbReference>
<evidence type="ECO:0000256" key="7">
    <source>
        <dbReference type="SAM" id="Phobius"/>
    </source>
</evidence>
<evidence type="ECO:0000256" key="8">
    <source>
        <dbReference type="SAM" id="SignalP"/>
    </source>
</evidence>
<evidence type="ECO:0000256" key="6">
    <source>
        <dbReference type="SAM" id="MobiDB-lite"/>
    </source>
</evidence>
<evidence type="ECO:0000313" key="10">
    <source>
        <dbReference type="Proteomes" id="UP000001194"/>
    </source>
</evidence>